<evidence type="ECO:0000256" key="14">
    <source>
        <dbReference type="SAM" id="Phobius"/>
    </source>
</evidence>
<dbReference type="EC" id="2.4.1.117" evidence="4"/>
<comment type="similarity">
    <text evidence="3">Belongs to the glycosyltransferase 2 family.</text>
</comment>
<keyword evidence="8" id="KW-0256">Endoplasmic reticulum</keyword>
<dbReference type="Gene3D" id="3.90.550.10">
    <property type="entry name" value="Spore Coat Polysaccharide Biosynthesis Protein SpsA, Chain A"/>
    <property type="match status" value="1"/>
</dbReference>
<comment type="subcellular location">
    <subcellularLocation>
        <location evidence="1">Endoplasmic reticulum membrane</location>
        <topology evidence="1">Single-pass membrane protein</topology>
    </subcellularLocation>
</comment>
<dbReference type="Pfam" id="PF00535">
    <property type="entry name" value="Glycos_transf_2"/>
    <property type="match status" value="1"/>
</dbReference>
<dbReference type="PANTHER" id="PTHR10859">
    <property type="entry name" value="GLYCOSYL TRANSFERASE"/>
    <property type="match status" value="1"/>
</dbReference>
<evidence type="ECO:0000256" key="7">
    <source>
        <dbReference type="ARBA" id="ARBA00022692"/>
    </source>
</evidence>
<protein>
    <recommendedName>
        <fullName evidence="4">dolichyl-phosphate beta-glucosyltransferase</fullName>
        <ecNumber evidence="4">2.4.1.117</ecNumber>
    </recommendedName>
</protein>
<accession>A0A6A4HI99</accession>
<feature type="domain" description="Glycosyltransferase 2-like" evidence="15">
    <location>
        <begin position="69"/>
        <end position="270"/>
    </location>
</feature>
<dbReference type="GO" id="GO:0004581">
    <property type="term" value="F:dolichyl-phosphate beta-glucosyltransferase activity"/>
    <property type="evidence" value="ECO:0007669"/>
    <property type="project" value="UniProtKB-EC"/>
</dbReference>
<dbReference type="OrthoDB" id="3784at2759"/>
<organism evidence="16 17">
    <name type="scientific">Gymnopus androsaceus JB14</name>
    <dbReference type="NCBI Taxonomy" id="1447944"/>
    <lineage>
        <taxon>Eukaryota</taxon>
        <taxon>Fungi</taxon>
        <taxon>Dikarya</taxon>
        <taxon>Basidiomycota</taxon>
        <taxon>Agaricomycotina</taxon>
        <taxon>Agaricomycetes</taxon>
        <taxon>Agaricomycetidae</taxon>
        <taxon>Agaricales</taxon>
        <taxon>Marasmiineae</taxon>
        <taxon>Omphalotaceae</taxon>
        <taxon>Gymnopus</taxon>
    </lineage>
</organism>
<evidence type="ECO:0000256" key="12">
    <source>
        <dbReference type="ARBA" id="ARBA00045097"/>
    </source>
</evidence>
<evidence type="ECO:0000256" key="2">
    <source>
        <dbReference type="ARBA" id="ARBA00004922"/>
    </source>
</evidence>
<keyword evidence="5" id="KW-0328">Glycosyltransferase</keyword>
<comment type="pathway">
    <text evidence="2">Protein modification; protein glycosylation.</text>
</comment>
<keyword evidence="7 14" id="KW-0812">Transmembrane</keyword>
<dbReference type="SUPFAM" id="SSF53448">
    <property type="entry name" value="Nucleotide-diphospho-sugar transferases"/>
    <property type="match status" value="1"/>
</dbReference>
<evidence type="ECO:0000313" key="16">
    <source>
        <dbReference type="EMBL" id="KAE9396824.1"/>
    </source>
</evidence>
<dbReference type="InterPro" id="IPR029044">
    <property type="entry name" value="Nucleotide-diphossugar_trans"/>
</dbReference>
<feature type="compositionally biased region" description="Basic and acidic residues" evidence="13">
    <location>
        <begin position="94"/>
        <end position="109"/>
    </location>
</feature>
<evidence type="ECO:0000256" key="9">
    <source>
        <dbReference type="ARBA" id="ARBA00022968"/>
    </source>
</evidence>
<gene>
    <name evidence="16" type="ORF">BT96DRAFT_966361</name>
</gene>
<sequence>MDNLNTTTLLYGALAVVIAGLGLLYVLLLIWSPAPIITSESETFYRSNKSPKKPLPLPRLEDPATVDLSVVVPAYNEEERLPIMLEQTIGHLRSVNEQRKNGGKKDAKNNSKSKSSRQRTFEILIVDDGSSDNTCATALALAGSKYADIDIKVVNLAKNQGKGAAVRHGMLFSGGKRLLMVDADGATRFEDLEPVWEAMDEITGGDEEGEGVVVGSRAHLVKTDAVVKRSPIRNILMYSLHTLLLLVGVGHIRDTQCGFKLFSRPAARRLFPYQHLPSWMFDVELLLLAKEQGITVREVDVEWHEVGGSKLHVVQASLGMLRDLGVIRGNMLLGRWGFGKKKVKTD</sequence>
<dbReference type="PANTHER" id="PTHR10859:SF91">
    <property type="entry name" value="DOLICHYL-PHOSPHATE BETA-GLUCOSYLTRANSFERASE"/>
    <property type="match status" value="1"/>
</dbReference>
<evidence type="ECO:0000256" key="1">
    <source>
        <dbReference type="ARBA" id="ARBA00004389"/>
    </source>
</evidence>
<reference evidence="16" key="1">
    <citation type="journal article" date="2019" name="Environ. Microbiol.">
        <title>Fungal ecological strategies reflected in gene transcription - a case study of two litter decomposers.</title>
        <authorList>
            <person name="Barbi F."/>
            <person name="Kohler A."/>
            <person name="Barry K."/>
            <person name="Baskaran P."/>
            <person name="Daum C."/>
            <person name="Fauchery L."/>
            <person name="Ihrmark K."/>
            <person name="Kuo A."/>
            <person name="LaButti K."/>
            <person name="Lipzen A."/>
            <person name="Morin E."/>
            <person name="Grigoriev I.V."/>
            <person name="Henrissat B."/>
            <person name="Lindahl B."/>
            <person name="Martin F."/>
        </authorList>
    </citation>
    <scope>NUCLEOTIDE SEQUENCE</scope>
    <source>
        <strain evidence="16">JB14</strain>
    </source>
</reference>
<dbReference type="Proteomes" id="UP000799118">
    <property type="component" value="Unassembled WGS sequence"/>
</dbReference>
<proteinExistence type="inferred from homology"/>
<dbReference type="InterPro" id="IPR035518">
    <property type="entry name" value="DPG_synthase"/>
</dbReference>
<keyword evidence="6" id="KW-0808">Transferase</keyword>
<dbReference type="AlphaFoldDB" id="A0A6A4HI99"/>
<dbReference type="GO" id="GO:0005789">
    <property type="term" value="C:endoplasmic reticulum membrane"/>
    <property type="evidence" value="ECO:0007669"/>
    <property type="project" value="UniProtKB-SubCell"/>
</dbReference>
<dbReference type="GO" id="GO:0006487">
    <property type="term" value="P:protein N-linked glycosylation"/>
    <property type="evidence" value="ECO:0007669"/>
    <property type="project" value="TreeGrafter"/>
</dbReference>
<evidence type="ECO:0000256" key="11">
    <source>
        <dbReference type="ARBA" id="ARBA00023136"/>
    </source>
</evidence>
<comment type="catalytic activity">
    <reaction evidence="12">
        <text>a di-trans,poly-cis-dolichyl phosphate + UDP-alpha-D-glucose = a di-trans,poly-cis-dolichyl beta-D-glucosyl phosphate + UDP</text>
        <dbReference type="Rhea" id="RHEA:15401"/>
        <dbReference type="Rhea" id="RHEA-COMP:19498"/>
        <dbReference type="Rhea" id="RHEA-COMP:19502"/>
        <dbReference type="ChEBI" id="CHEBI:57525"/>
        <dbReference type="ChEBI" id="CHEBI:57683"/>
        <dbReference type="ChEBI" id="CHEBI:58223"/>
        <dbReference type="ChEBI" id="CHEBI:58885"/>
        <dbReference type="EC" id="2.4.1.117"/>
    </reaction>
    <physiologicalReaction direction="left-to-right" evidence="12">
        <dbReference type="Rhea" id="RHEA:15402"/>
    </physiologicalReaction>
</comment>
<evidence type="ECO:0000256" key="8">
    <source>
        <dbReference type="ARBA" id="ARBA00022824"/>
    </source>
</evidence>
<evidence type="ECO:0000313" key="17">
    <source>
        <dbReference type="Proteomes" id="UP000799118"/>
    </source>
</evidence>
<feature type="region of interest" description="Disordered" evidence="13">
    <location>
        <begin position="94"/>
        <end position="116"/>
    </location>
</feature>
<dbReference type="CDD" id="cd04188">
    <property type="entry name" value="DPG_synthase"/>
    <property type="match status" value="1"/>
</dbReference>
<keyword evidence="17" id="KW-1185">Reference proteome</keyword>
<dbReference type="InterPro" id="IPR001173">
    <property type="entry name" value="Glyco_trans_2-like"/>
</dbReference>
<dbReference type="EMBL" id="ML769507">
    <property type="protein sequence ID" value="KAE9396824.1"/>
    <property type="molecule type" value="Genomic_DNA"/>
</dbReference>
<keyword evidence="9" id="KW-0735">Signal-anchor</keyword>
<evidence type="ECO:0000259" key="15">
    <source>
        <dbReference type="Pfam" id="PF00535"/>
    </source>
</evidence>
<evidence type="ECO:0000256" key="13">
    <source>
        <dbReference type="SAM" id="MobiDB-lite"/>
    </source>
</evidence>
<keyword evidence="11 14" id="KW-0472">Membrane</keyword>
<evidence type="ECO:0000256" key="6">
    <source>
        <dbReference type="ARBA" id="ARBA00022679"/>
    </source>
</evidence>
<evidence type="ECO:0000256" key="4">
    <source>
        <dbReference type="ARBA" id="ARBA00012583"/>
    </source>
</evidence>
<feature type="transmembrane region" description="Helical" evidence="14">
    <location>
        <begin position="12"/>
        <end position="31"/>
    </location>
</feature>
<name>A0A6A4HI99_9AGAR</name>
<evidence type="ECO:0000256" key="10">
    <source>
        <dbReference type="ARBA" id="ARBA00022989"/>
    </source>
</evidence>
<evidence type="ECO:0000256" key="5">
    <source>
        <dbReference type="ARBA" id="ARBA00022676"/>
    </source>
</evidence>
<keyword evidence="10 14" id="KW-1133">Transmembrane helix</keyword>
<evidence type="ECO:0000256" key="3">
    <source>
        <dbReference type="ARBA" id="ARBA00006739"/>
    </source>
</evidence>